<dbReference type="Gene3D" id="2.40.10.340">
    <property type="entry name" value="Rod shape-determining protein MreC, domain 1"/>
    <property type="match status" value="1"/>
</dbReference>
<dbReference type="PANTHER" id="PTHR34138:SF1">
    <property type="entry name" value="CELL SHAPE-DETERMINING PROTEIN MREC"/>
    <property type="match status" value="1"/>
</dbReference>
<evidence type="ECO:0000256" key="4">
    <source>
        <dbReference type="ARBA" id="ARBA00032089"/>
    </source>
</evidence>
<dbReference type="Proteomes" id="UP000179059">
    <property type="component" value="Unassembled WGS sequence"/>
</dbReference>
<proteinExistence type="inferred from homology"/>
<dbReference type="GO" id="GO:0005886">
    <property type="term" value="C:plasma membrane"/>
    <property type="evidence" value="ECO:0007669"/>
    <property type="project" value="TreeGrafter"/>
</dbReference>
<feature type="domain" description="Rod shape-determining protein MreC beta-barrel core" evidence="5">
    <location>
        <begin position="61"/>
        <end position="202"/>
    </location>
</feature>
<dbReference type="InterPro" id="IPR042177">
    <property type="entry name" value="Cell/Rod_1"/>
</dbReference>
<evidence type="ECO:0000313" key="6">
    <source>
        <dbReference type="EMBL" id="OGY98454.1"/>
    </source>
</evidence>
<protein>
    <recommendedName>
        <fullName evidence="2">Cell shape-determining protein MreC</fullName>
    </recommendedName>
    <alternativeName>
        <fullName evidence="4">Cell shape protein MreC</fullName>
    </alternativeName>
</protein>
<dbReference type="EMBL" id="MHKX01000008">
    <property type="protein sequence ID" value="OGY98454.1"/>
    <property type="molecule type" value="Genomic_DNA"/>
</dbReference>
<dbReference type="GO" id="GO:0008360">
    <property type="term" value="P:regulation of cell shape"/>
    <property type="evidence" value="ECO:0007669"/>
    <property type="project" value="UniProtKB-KW"/>
</dbReference>
<dbReference type="STRING" id="1798647.A2855_00050"/>
<gene>
    <name evidence="6" type="ORF">A2855_00050</name>
</gene>
<dbReference type="AlphaFoldDB" id="A0A1G2CAN3"/>
<dbReference type="InterPro" id="IPR055342">
    <property type="entry name" value="MreC_beta-barrel_core"/>
</dbReference>
<dbReference type="InterPro" id="IPR042175">
    <property type="entry name" value="Cell/Rod_MreC_2"/>
</dbReference>
<keyword evidence="3" id="KW-0133">Cell shape</keyword>
<reference evidence="6 7" key="1">
    <citation type="journal article" date="2016" name="Nat. Commun.">
        <title>Thousands of microbial genomes shed light on interconnected biogeochemical processes in an aquifer system.</title>
        <authorList>
            <person name="Anantharaman K."/>
            <person name="Brown C.T."/>
            <person name="Hug L.A."/>
            <person name="Sharon I."/>
            <person name="Castelle C.J."/>
            <person name="Probst A.J."/>
            <person name="Thomas B.C."/>
            <person name="Singh A."/>
            <person name="Wilkins M.J."/>
            <person name="Karaoz U."/>
            <person name="Brodie E.L."/>
            <person name="Williams K.H."/>
            <person name="Hubbard S.S."/>
            <person name="Banfield J.F."/>
        </authorList>
    </citation>
    <scope>NUCLEOTIDE SEQUENCE [LARGE SCALE GENOMIC DNA]</scope>
</reference>
<dbReference type="InterPro" id="IPR007221">
    <property type="entry name" value="MreC"/>
</dbReference>
<evidence type="ECO:0000256" key="2">
    <source>
        <dbReference type="ARBA" id="ARBA00013855"/>
    </source>
</evidence>
<evidence type="ECO:0000259" key="5">
    <source>
        <dbReference type="Pfam" id="PF04085"/>
    </source>
</evidence>
<dbReference type="Gene3D" id="2.40.10.350">
    <property type="entry name" value="Rod shape-determining protein MreC, domain 2"/>
    <property type="match status" value="1"/>
</dbReference>
<evidence type="ECO:0000256" key="3">
    <source>
        <dbReference type="ARBA" id="ARBA00022960"/>
    </source>
</evidence>
<comment type="caution">
    <text evidence="6">The sequence shown here is derived from an EMBL/GenBank/DDBJ whole genome shotgun (WGS) entry which is preliminary data.</text>
</comment>
<organism evidence="6 7">
    <name type="scientific">Candidatus Liptonbacteria bacterium RIFCSPHIGHO2_01_FULL_57_28</name>
    <dbReference type="NCBI Taxonomy" id="1798647"/>
    <lineage>
        <taxon>Bacteria</taxon>
        <taxon>Candidatus Liptoniibacteriota</taxon>
    </lineage>
</organism>
<evidence type="ECO:0000313" key="7">
    <source>
        <dbReference type="Proteomes" id="UP000179059"/>
    </source>
</evidence>
<dbReference type="Pfam" id="PF04085">
    <property type="entry name" value="MreC"/>
    <property type="match status" value="1"/>
</dbReference>
<evidence type="ECO:0000256" key="1">
    <source>
        <dbReference type="ARBA" id="ARBA00009369"/>
    </source>
</evidence>
<accession>A0A1G2CAN3</accession>
<sequence>MRREHYFLIALILVVIVLFGFGSRAGLALQAALRGPMLEQVGTANVAASLSTARNGLTVPVYSRYPLNLKDQLSIAAGAADGIRAGDIALIDGYFVGIVEKTFENSAVVQTIFDKRFQAPVRIGAAGADALLKGGTDPEIALIPGSAMVSEGDQIYSAVEGVPYGTPLGSLRNLRDSDDKVFRAARLAVPYNSGSLKELTIIPATKQ</sequence>
<comment type="similarity">
    <text evidence="1">Belongs to the MreC family.</text>
</comment>
<name>A0A1G2CAN3_9BACT</name>
<dbReference type="PANTHER" id="PTHR34138">
    <property type="entry name" value="CELL SHAPE-DETERMINING PROTEIN MREC"/>
    <property type="match status" value="1"/>
</dbReference>